<dbReference type="KEGG" id="cpyr:CYJ47_11325"/>
<evidence type="ECO:0008006" key="3">
    <source>
        <dbReference type="Google" id="ProtNLM"/>
    </source>
</evidence>
<proteinExistence type="predicted"/>
<dbReference type="Gene3D" id="3.40.960.10">
    <property type="entry name" value="VSR Endonuclease"/>
    <property type="match status" value="1"/>
</dbReference>
<evidence type="ECO:0000313" key="1">
    <source>
        <dbReference type="EMBL" id="WOT01833.1"/>
    </source>
</evidence>
<dbReference type="RefSeq" id="WP_101678607.1">
    <property type="nucleotide sequence ID" value="NZ_CP136958.1"/>
</dbReference>
<name>A0AAF1BRI9_9CORY</name>
<dbReference type="EMBL" id="CP136958">
    <property type="protein sequence ID" value="WOT01833.1"/>
    <property type="molecule type" value="Genomic_DNA"/>
</dbReference>
<dbReference type="AlphaFoldDB" id="A0AAF1BRI9"/>
<accession>A0AAF1BRI9</accession>
<organism evidence="1 2">
    <name type="scientific">Corynebacterium pyruviciproducens</name>
    <dbReference type="NCBI Taxonomy" id="598660"/>
    <lineage>
        <taxon>Bacteria</taxon>
        <taxon>Bacillati</taxon>
        <taxon>Actinomycetota</taxon>
        <taxon>Actinomycetes</taxon>
        <taxon>Mycobacteriales</taxon>
        <taxon>Corynebacteriaceae</taxon>
        <taxon>Corynebacterium</taxon>
    </lineage>
</organism>
<gene>
    <name evidence="1" type="ORF">CYJ47_11325</name>
</gene>
<reference evidence="1" key="2">
    <citation type="submission" date="2023-10" db="EMBL/GenBank/DDBJ databases">
        <authorList>
            <person name="Choi B."/>
        </authorList>
    </citation>
    <scope>NUCLEOTIDE SEQUENCE</scope>
    <source>
        <strain evidence="1">UMB0763</strain>
    </source>
</reference>
<evidence type="ECO:0000313" key="2">
    <source>
        <dbReference type="Proteomes" id="UP000234560"/>
    </source>
</evidence>
<reference evidence="1" key="1">
    <citation type="submission" date="2017-12" db="EMBL/GenBank/DDBJ databases">
        <authorList>
            <person name="Thomas-White K."/>
            <person name="Wolfe A.J."/>
        </authorList>
    </citation>
    <scope>NUCLEOTIDE SEQUENCE</scope>
    <source>
        <strain evidence="1">UMB0763</strain>
    </source>
</reference>
<sequence length="310" mass="35294">MTFGEEFIFTTRLSSWERQQVSHRYLAGRLVKLACGIYYPRDNFERLRPGEQALTRSLALGISGKTLVGKSAAAMWHLPEVDLYHYVPEVRGRQYCTNPGVIARHVTALGTTEYEWNGYPMRLTSPALTVVDIARWHGLARGVCEGESFVRRKFTDAVELERALALRTHCTGEKVACEAVGLIDGGSESYREAEVKVRLYQLGLGGFYQQAEIYSADMVWVARVDFFFPDQSVVVEYDGKGKTHGEFNVDAITAVNDERDRERRLVSLGIRVVRITAKSFRTEEWVKNLQAALKQNEGHVYPSEFWRKQD</sequence>
<dbReference type="Proteomes" id="UP000234560">
    <property type="component" value="Chromosome"/>
</dbReference>
<protein>
    <recommendedName>
        <fullName evidence="3">DUF559 domain-containing protein</fullName>
    </recommendedName>
</protein>